<protein>
    <recommendedName>
        <fullName evidence="1">DNA helicase Pif1-like 2B domain-containing protein</fullName>
    </recommendedName>
</protein>
<dbReference type="InterPro" id="IPR049163">
    <property type="entry name" value="Pif1-like_2B_dom"/>
</dbReference>
<comment type="caution">
    <text evidence="2">The sequence shown here is derived from an EMBL/GenBank/DDBJ whole genome shotgun (WGS) entry which is preliminary data.</text>
</comment>
<evidence type="ECO:0000313" key="3">
    <source>
        <dbReference type="Proteomes" id="UP000299102"/>
    </source>
</evidence>
<feature type="domain" description="DNA helicase Pif1-like 2B" evidence="1">
    <location>
        <begin position="92"/>
        <end position="118"/>
    </location>
</feature>
<sequence length="142" mass="16174">MPIDSNGMITLNQEFCTIVENANILTFNVYPDLKNNINNRKWLCERAILAPTNEIVDQINGQMLLCIEGNVVEYLSVDNVMDTEHVTSYPVEFLNSLELSGVPSHKLCLQVMLMRNLKHQDFAMARGYKLHTSDVVLSEQPF</sequence>
<dbReference type="EMBL" id="BGZK01010080">
    <property type="protein sequence ID" value="GBP00844.1"/>
    <property type="molecule type" value="Genomic_DNA"/>
</dbReference>
<organism evidence="2 3">
    <name type="scientific">Eumeta variegata</name>
    <name type="common">Bagworm moth</name>
    <name type="synonym">Eumeta japonica</name>
    <dbReference type="NCBI Taxonomy" id="151549"/>
    <lineage>
        <taxon>Eukaryota</taxon>
        <taxon>Metazoa</taxon>
        <taxon>Ecdysozoa</taxon>
        <taxon>Arthropoda</taxon>
        <taxon>Hexapoda</taxon>
        <taxon>Insecta</taxon>
        <taxon>Pterygota</taxon>
        <taxon>Neoptera</taxon>
        <taxon>Endopterygota</taxon>
        <taxon>Lepidoptera</taxon>
        <taxon>Glossata</taxon>
        <taxon>Ditrysia</taxon>
        <taxon>Tineoidea</taxon>
        <taxon>Psychidae</taxon>
        <taxon>Oiketicinae</taxon>
        <taxon>Eumeta</taxon>
    </lineage>
</organism>
<dbReference type="AlphaFoldDB" id="A0A4C1SFQ7"/>
<dbReference type="OrthoDB" id="272985at2759"/>
<keyword evidence="3" id="KW-1185">Reference proteome</keyword>
<gene>
    <name evidence="2" type="ORF">EVAR_91352_1</name>
</gene>
<reference evidence="2 3" key="1">
    <citation type="journal article" date="2019" name="Commun. Biol.">
        <title>The bagworm genome reveals a unique fibroin gene that provides high tensile strength.</title>
        <authorList>
            <person name="Kono N."/>
            <person name="Nakamura H."/>
            <person name="Ohtoshi R."/>
            <person name="Tomita M."/>
            <person name="Numata K."/>
            <person name="Arakawa K."/>
        </authorList>
    </citation>
    <scope>NUCLEOTIDE SEQUENCE [LARGE SCALE GENOMIC DNA]</scope>
</reference>
<dbReference type="PANTHER" id="PTHR10492">
    <property type="match status" value="1"/>
</dbReference>
<dbReference type="Pfam" id="PF21530">
    <property type="entry name" value="Pif1_2B_dom"/>
    <property type="match status" value="1"/>
</dbReference>
<evidence type="ECO:0000259" key="1">
    <source>
        <dbReference type="Pfam" id="PF21530"/>
    </source>
</evidence>
<name>A0A4C1SFQ7_EUMVA</name>
<dbReference type="STRING" id="151549.A0A4C1SFQ7"/>
<evidence type="ECO:0000313" key="2">
    <source>
        <dbReference type="EMBL" id="GBP00844.1"/>
    </source>
</evidence>
<dbReference type="Proteomes" id="UP000299102">
    <property type="component" value="Unassembled WGS sequence"/>
</dbReference>
<dbReference type="PANTHER" id="PTHR10492:SF57">
    <property type="entry name" value="ATP-DEPENDENT DNA HELICASE"/>
    <property type="match status" value="1"/>
</dbReference>
<proteinExistence type="predicted"/>
<accession>A0A4C1SFQ7</accession>